<reference evidence="5" key="1">
    <citation type="submission" date="2025-08" db="UniProtKB">
        <authorList>
            <consortium name="RefSeq"/>
        </authorList>
    </citation>
    <scope>IDENTIFICATION</scope>
    <source>
        <tissue evidence="5">Blood</tissue>
    </source>
</reference>
<feature type="region of interest" description="Disordered" evidence="2">
    <location>
        <begin position="1"/>
        <end position="71"/>
    </location>
</feature>
<dbReference type="InterPro" id="IPR051235">
    <property type="entry name" value="CEP152/SHC-Transforming"/>
</dbReference>
<dbReference type="RefSeq" id="XP_032153408.1">
    <property type="nucleotide sequence ID" value="XM_032297517.1"/>
</dbReference>
<feature type="coiled-coil region" evidence="1">
    <location>
        <begin position="388"/>
        <end position="487"/>
    </location>
</feature>
<evidence type="ECO:0000313" key="4">
    <source>
        <dbReference type="Proteomes" id="UP000504640"/>
    </source>
</evidence>
<feature type="coiled-coil region" evidence="1">
    <location>
        <begin position="301"/>
        <end position="328"/>
    </location>
</feature>
<sequence length="1649" mass="189456">MSLDFGSVALPAQNEDEEYDKEDYEREKELQQLLTDLPHDMLDDDLSSPELRYSDCSEDGTDREPHHPEQLEMNWNVQVLPKSQGINDYNEIQNLYAGEKCGNVWEENRSKTEDRHPVYHPEEGGDEGGSGCSPPSKCEQTDLYHLPENFRPYTNGQKQEFNNQPTNIIKLSDPQWNHFQVPSCQGLEPYNKVIYKPYQSSVPNNGSPAPEITGSDTFEGLQQQFLGANEKSAENMQIIQLQVLNKAKERQLGNLVEKLDESERQIRYLNHQLLIIQDEKDGLTLSLRESQKLFQDGKEREIQLEAQIKAMETQIQALKVNEEQMIKKSRTTEMALESLKQQLVDLHHSESLQRAREQHESIVLGLTKKYEEQVLSLQKNLDATVATLKEQEDICSHLKDHVKQLERNQEAIKLEKTEIINRLTRSLEESQQQCAHLLQSGSVQEAAQLQFQLQQAQKAHAMTENMNKALQEELTELKDEISLYESAAKLGIHPSDSEGELNIELTESYVNLGIKKVNWKKSKVNSIVQQEYPNEELSKDEFILKLKAEVQRLLGSNSMKRRLVTQLQNDLKDCQKKIEDLQQVKKDEKSIEAETKTDTSEKPTNQLWPESSTPNTVRDDILLLKNEIQVLQQQNQELKETEEKLRNTNQDLCNQMRQMVQDFDHDKQEAVDRCERTYQQHHEAMKTQIRESLLAKHALEKQQLFEVYERTHLQLRSELDKVNKEMTAVQECYLEVCREKDNLESTLRKTVEKEQRAQEKIKEKLTQQLEKEWQSKLDQTIKAMKKKTSDCGSQTDQVTTSDVISKKEMAIMIEEQKRTIQQNLEQEKDTAIKEAVKKLEMELELKYCENITKQVEIAVQNARQRWLGELPELAEYQALVRAEHKKWEEQHEISVNKRILFAVSEAKDKWKSELENRKKNILPGKELEEKFHSLQRELELKNEEVPVVIRAELAKARSEWNKEKQEEIHRIQEQNEQDYRQFLDDHRNKINEVLAAAKEDFMKQKTELLLQKETELQTCLDQSRREWTMQEAKRIQLEICQYEEDILTVLEFLLRDTQKEHVNDSEDTQLLEILSTCSSKWMSVQYFEKLKACIQKAFQGTLSLLTENIDPEWEKRNMAELAKDSASRGTGQGDPGPTAGHHAQPLALQQTEAEVEENNKVVEELIEENNDMKNKLEELRTLCKTPPRSLSAGAIENACLPYSGGALEELRGQYIKAVKKIKRDMLRYIQESKERAAEMVKAEVLRERQETARKMRKYYLICLQQILQDDGKEGAEKKIMNAASKLATMAKLLETPISSKSHSKTTQSALPLTSEMLIGDEKSKRNDVNQKIPYCNESKSNSLNTITRSVCEQVPKRRAACNLQRLLENSEHGSRKHVGSKESHSEFQFGDSSCKHLNSLPKKASHEFVPCEGEGGFGLHKKKDLLTDNGSESLLHSAAYPFLGTLGNKPSLRRTPSPSESGCMNIIFHDPNERLGLKVRKCNLPMESENVASEKSQALGVQEPPVRDGGDLSDSLDWPSGSATLPFDSHQASFVCSRPQGTESVNSKQFSPSSCLSDTENSNMICQTMKCKRDQTPYLSEETKYLQPGEISVTHRPLSHHKANILKSDFKKLSSTLPSSVCQQPSRKLIIPLSSQQDSGFDSPFVNLD</sequence>
<dbReference type="PANTHER" id="PTHR10337">
    <property type="entry name" value="SHC TRANSFORMING PROTEIN"/>
    <property type="match status" value="1"/>
</dbReference>
<feature type="region of interest" description="Disordered" evidence="2">
    <location>
        <begin position="1490"/>
        <end position="1521"/>
    </location>
</feature>
<feature type="coiled-coil region" evidence="1">
    <location>
        <begin position="621"/>
        <end position="662"/>
    </location>
</feature>
<evidence type="ECO:0000256" key="2">
    <source>
        <dbReference type="SAM" id="MobiDB-lite"/>
    </source>
</evidence>
<feature type="compositionally biased region" description="Basic and acidic residues" evidence="2">
    <location>
        <begin position="585"/>
        <end position="601"/>
    </location>
</feature>
<dbReference type="Pfam" id="PF25769">
    <property type="entry name" value="PLK4_bind_CEP152"/>
    <property type="match status" value="1"/>
</dbReference>
<proteinExistence type="predicted"/>
<feature type="compositionally biased region" description="Polar residues" evidence="2">
    <location>
        <begin position="602"/>
        <end position="613"/>
    </location>
</feature>
<dbReference type="Pfam" id="PF25770">
    <property type="entry name" value="CC_CEP63-bind_CEP152"/>
    <property type="match status" value="1"/>
</dbReference>
<feature type="compositionally biased region" description="Basic and acidic residues" evidence="2">
    <location>
        <begin position="52"/>
        <end position="70"/>
    </location>
</feature>
<feature type="region of interest" description="Disordered" evidence="2">
    <location>
        <begin position="585"/>
        <end position="613"/>
    </location>
</feature>
<feature type="coiled-coil region" evidence="1">
    <location>
        <begin position="1148"/>
        <end position="1182"/>
    </location>
</feature>
<protein>
    <submittedName>
        <fullName evidence="5">Centrosomal protein of 152 kDa isoform X9</fullName>
    </submittedName>
</protein>
<name>A0A6J3JG24_SAPAP</name>
<feature type="coiled-coil region" evidence="1">
    <location>
        <begin position="245"/>
        <end position="272"/>
    </location>
</feature>
<feature type="compositionally biased region" description="Basic and acidic residues" evidence="2">
    <location>
        <begin position="108"/>
        <end position="123"/>
    </location>
</feature>
<dbReference type="PANTHER" id="PTHR10337:SF6">
    <property type="entry name" value="CENTROSOMAL PROTEIN OF 152 KDA"/>
    <property type="match status" value="1"/>
</dbReference>
<feature type="region of interest" description="Disordered" evidence="2">
    <location>
        <begin position="108"/>
        <end position="136"/>
    </location>
</feature>
<dbReference type="InterPro" id="IPR057659">
    <property type="entry name" value="CEP152_CC"/>
</dbReference>
<feature type="coiled-coil region" evidence="1">
    <location>
        <begin position="924"/>
        <end position="981"/>
    </location>
</feature>
<evidence type="ECO:0000259" key="3">
    <source>
        <dbReference type="Pfam" id="PF25770"/>
    </source>
</evidence>
<organism evidence="4 5">
    <name type="scientific">Sapajus apella</name>
    <name type="common">Brown-capped capuchin</name>
    <name type="synonym">Cebus apella</name>
    <dbReference type="NCBI Taxonomy" id="9515"/>
    <lineage>
        <taxon>Eukaryota</taxon>
        <taxon>Metazoa</taxon>
        <taxon>Chordata</taxon>
        <taxon>Craniata</taxon>
        <taxon>Vertebrata</taxon>
        <taxon>Euteleostomi</taxon>
        <taxon>Mammalia</taxon>
        <taxon>Eutheria</taxon>
        <taxon>Euarchontoglires</taxon>
        <taxon>Primates</taxon>
        <taxon>Haplorrhini</taxon>
        <taxon>Platyrrhini</taxon>
        <taxon>Cebidae</taxon>
        <taxon>Cebinae</taxon>
        <taxon>Sapajus</taxon>
    </lineage>
</organism>
<dbReference type="GeneID" id="116564414"/>
<keyword evidence="4" id="KW-1185">Reference proteome</keyword>
<dbReference type="InterPro" id="IPR057664">
    <property type="entry name" value="CEP152_PLK4_bind"/>
</dbReference>
<feature type="region of interest" description="Disordered" evidence="2">
    <location>
        <begin position="1122"/>
        <end position="1144"/>
    </location>
</feature>
<keyword evidence="1" id="KW-0175">Coiled coil</keyword>
<feature type="domain" description="CEP152 CEP63 binding coiled coil" evidence="3">
    <location>
        <begin position="1207"/>
        <end position="1257"/>
    </location>
</feature>
<feature type="coiled-coil region" evidence="1">
    <location>
        <begin position="705"/>
        <end position="771"/>
    </location>
</feature>
<evidence type="ECO:0000313" key="5">
    <source>
        <dbReference type="RefSeq" id="XP_032153408.1"/>
    </source>
</evidence>
<evidence type="ECO:0000256" key="1">
    <source>
        <dbReference type="SAM" id="Coils"/>
    </source>
</evidence>
<dbReference type="GO" id="GO:0005813">
    <property type="term" value="C:centrosome"/>
    <property type="evidence" value="ECO:0007669"/>
    <property type="project" value="TreeGrafter"/>
</dbReference>
<dbReference type="CTD" id="22995"/>
<gene>
    <name evidence="5" type="primary">CEP152</name>
</gene>
<dbReference type="GO" id="GO:0007099">
    <property type="term" value="P:centriole replication"/>
    <property type="evidence" value="ECO:0007669"/>
    <property type="project" value="TreeGrafter"/>
</dbReference>
<accession>A0A6J3JG24</accession>
<dbReference type="Proteomes" id="UP000504640">
    <property type="component" value="Unplaced"/>
</dbReference>